<evidence type="ECO:0000313" key="3">
    <source>
        <dbReference type="Proteomes" id="UP000317494"/>
    </source>
</evidence>
<dbReference type="EMBL" id="QEAM01000359">
    <property type="protein sequence ID" value="TPX40821.1"/>
    <property type="molecule type" value="Genomic_DNA"/>
</dbReference>
<dbReference type="Proteomes" id="UP000320475">
    <property type="component" value="Unassembled WGS sequence"/>
</dbReference>
<dbReference type="Pfam" id="PF11312">
    <property type="entry name" value="Methyltransf_34"/>
    <property type="match status" value="2"/>
</dbReference>
<comment type="caution">
    <text evidence="1">The sequence shown here is derived from an EMBL/GenBank/DDBJ whole genome shotgun (WGS) entry which is preliminary data.</text>
</comment>
<proteinExistence type="predicted"/>
<dbReference type="AlphaFoldDB" id="A0A507CNW0"/>
<sequence length="304" mass="34206">MPTKHARLKLIASASTQSSCDRSKIRNIACTAVSKHQLECMNNPKSVEQGILDVYMAAFKCYLIGDAEVESKLRLIKQHFVNRDYAAIFNNDAGLLRTYSATYAPCRALLFHDFFVKHERLQHALSNCNVVFSLGSGTGAELVGLTAALLQCRKHEIVVPNASSNTNPIVFHVQDMADYSSCLTDLTASMSIWQLPRAFETRFTIADVASPDTEAYMIANVAEADVITCFFILNELLQADKTGFVRLITSKREYMAYTFLDLLVGWTMLAKEDSCWYRFPPGLSYPTPLQNSRYYYRILQKNAS</sequence>
<dbReference type="EMBL" id="QEAN01000082">
    <property type="protein sequence ID" value="TPX49490.1"/>
    <property type="molecule type" value="Genomic_DNA"/>
</dbReference>
<dbReference type="InterPro" id="IPR021463">
    <property type="entry name" value="Methyltransf_34"/>
</dbReference>
<evidence type="ECO:0000313" key="1">
    <source>
        <dbReference type="EMBL" id="TPX40821.1"/>
    </source>
</evidence>
<name>A0A507CNW0_9FUNG</name>
<keyword evidence="3" id="KW-1185">Reference proteome</keyword>
<dbReference type="STRING" id="286115.A0A507CNW0"/>
<gene>
    <name evidence="1" type="ORF">SeLEV6574_g06396</name>
    <name evidence="2" type="ORF">SeMB42_g02589</name>
</gene>
<protein>
    <submittedName>
        <fullName evidence="1">Uncharacterized protein</fullName>
    </submittedName>
</protein>
<dbReference type="VEuPathDB" id="FungiDB:SeMB42_g02589"/>
<reference evidence="3 4" key="1">
    <citation type="journal article" date="2019" name="Sci. Rep.">
        <title>Comparative genomics of chytrid fungi reveal insights into the obligate biotrophic and pathogenic lifestyle of Synchytrium endobioticum.</title>
        <authorList>
            <person name="van de Vossenberg B.T.L.H."/>
            <person name="Warris S."/>
            <person name="Nguyen H.D.T."/>
            <person name="van Gent-Pelzer M.P.E."/>
            <person name="Joly D.L."/>
            <person name="van de Geest H.C."/>
            <person name="Bonants P.J.M."/>
            <person name="Smith D.S."/>
            <person name="Levesque C.A."/>
            <person name="van der Lee T.A.J."/>
        </authorList>
    </citation>
    <scope>NUCLEOTIDE SEQUENCE [LARGE SCALE GENOMIC DNA]</scope>
    <source>
        <strain evidence="1 4">LEV6574</strain>
        <strain evidence="2 3">MB42</strain>
    </source>
</reference>
<evidence type="ECO:0000313" key="2">
    <source>
        <dbReference type="EMBL" id="TPX49490.1"/>
    </source>
</evidence>
<dbReference type="OrthoDB" id="6419443at2759"/>
<evidence type="ECO:0000313" key="4">
    <source>
        <dbReference type="Proteomes" id="UP000320475"/>
    </source>
</evidence>
<organism evidence="1 4">
    <name type="scientific">Synchytrium endobioticum</name>
    <dbReference type="NCBI Taxonomy" id="286115"/>
    <lineage>
        <taxon>Eukaryota</taxon>
        <taxon>Fungi</taxon>
        <taxon>Fungi incertae sedis</taxon>
        <taxon>Chytridiomycota</taxon>
        <taxon>Chytridiomycota incertae sedis</taxon>
        <taxon>Chytridiomycetes</taxon>
        <taxon>Synchytriales</taxon>
        <taxon>Synchytriaceae</taxon>
        <taxon>Synchytrium</taxon>
    </lineage>
</organism>
<accession>A0A507CNW0</accession>
<dbReference type="Proteomes" id="UP000317494">
    <property type="component" value="Unassembled WGS sequence"/>
</dbReference>